<evidence type="ECO:0000256" key="2">
    <source>
        <dbReference type="ARBA" id="ARBA00023315"/>
    </source>
</evidence>
<dbReference type="InterPro" id="IPR000182">
    <property type="entry name" value="GNAT_dom"/>
</dbReference>
<dbReference type="CDD" id="cd04301">
    <property type="entry name" value="NAT_SF"/>
    <property type="match status" value="1"/>
</dbReference>
<dbReference type="AlphaFoldDB" id="A0A979G6K7"/>
<reference evidence="5" key="1">
    <citation type="submission" date="2009-08" db="EMBL/GenBank/DDBJ databases">
        <title>The complete genome of Chitinophaga pinensis DSM 2588.</title>
        <authorList>
            <consortium name="US DOE Joint Genome Institute (JGI-PGF)"/>
            <person name="Lucas S."/>
            <person name="Copeland A."/>
            <person name="Lapidus A."/>
            <person name="Glavina del Rio T."/>
            <person name="Dalin E."/>
            <person name="Tice H."/>
            <person name="Bruce D."/>
            <person name="Goodwin L."/>
            <person name="Pitluck S."/>
            <person name="Kyrpides N."/>
            <person name="Mavromatis K."/>
            <person name="Ivanova N."/>
            <person name="Mikhailova N."/>
            <person name="Sims D."/>
            <person name="Meinche L."/>
            <person name="Brettin T."/>
            <person name="Detter J.C."/>
            <person name="Han C."/>
            <person name="Larimer F."/>
            <person name="Land M."/>
            <person name="Hauser L."/>
            <person name="Markowitz V."/>
            <person name="Cheng J.-F."/>
            <person name="Hugenholtz P."/>
            <person name="Woyke T."/>
            <person name="Wu D."/>
            <person name="Spring S."/>
            <person name="Klenk H.-P."/>
            <person name="Eisen J.A."/>
        </authorList>
    </citation>
    <scope>NUCLEOTIDE SEQUENCE [LARGE SCALE GENOMIC DNA]</scope>
    <source>
        <strain evidence="5">ATCC 43595 / DSM 2588 / LMG 13176 / NBRC 15968 / NCIMB 11800 / UQM 2034</strain>
    </source>
</reference>
<dbReference type="PANTHER" id="PTHR43877">
    <property type="entry name" value="AMINOALKYLPHOSPHONATE N-ACETYLTRANSFERASE-RELATED-RELATED"/>
    <property type="match status" value="1"/>
</dbReference>
<dbReference type="OrthoDB" id="9803233at2"/>
<evidence type="ECO:0000313" key="4">
    <source>
        <dbReference type="EMBL" id="ACU61646.1"/>
    </source>
</evidence>
<reference evidence="4 5" key="2">
    <citation type="journal article" date="2010" name="Stand. Genomic Sci.">
        <title>Complete genome sequence of Chitinophaga pinensis type strain (UQM 2034).</title>
        <authorList>
            <person name="Glavina Del Rio T."/>
            <person name="Abt B."/>
            <person name="Spring S."/>
            <person name="Lapidus A."/>
            <person name="Nolan M."/>
            <person name="Tice H."/>
            <person name="Copeland A."/>
            <person name="Cheng J.F."/>
            <person name="Chen F."/>
            <person name="Bruce D."/>
            <person name="Goodwin L."/>
            <person name="Pitluck S."/>
            <person name="Ivanova N."/>
            <person name="Mavromatis K."/>
            <person name="Mikhailova N."/>
            <person name="Pati A."/>
            <person name="Chen A."/>
            <person name="Palaniappan K."/>
            <person name="Land M."/>
            <person name="Hauser L."/>
            <person name="Chang Y.J."/>
            <person name="Jeffries C.D."/>
            <person name="Chain P."/>
            <person name="Saunders E."/>
            <person name="Detter J.C."/>
            <person name="Brettin T."/>
            <person name="Rohde M."/>
            <person name="Goker M."/>
            <person name="Bristow J."/>
            <person name="Eisen J.A."/>
            <person name="Markowitz V."/>
            <person name="Hugenholtz P."/>
            <person name="Kyrpides N.C."/>
            <person name="Klenk H.P."/>
            <person name="Lucas S."/>
        </authorList>
    </citation>
    <scope>NUCLEOTIDE SEQUENCE [LARGE SCALE GENOMIC DNA]</scope>
    <source>
        <strain evidence="5">ATCC 43595 / DSM 2588 / LMG 13176 / NBRC 15968 / NCIMB 11800 / UQM 2034</strain>
    </source>
</reference>
<dbReference type="GO" id="GO:0016747">
    <property type="term" value="F:acyltransferase activity, transferring groups other than amino-acyl groups"/>
    <property type="evidence" value="ECO:0007669"/>
    <property type="project" value="InterPro"/>
</dbReference>
<dbReference type="PROSITE" id="PS51186">
    <property type="entry name" value="GNAT"/>
    <property type="match status" value="1"/>
</dbReference>
<dbReference type="Proteomes" id="UP000002215">
    <property type="component" value="Chromosome"/>
</dbReference>
<name>A0A979G6K7_CHIPD</name>
<keyword evidence="1" id="KW-0808">Transferase</keyword>
<proteinExistence type="predicted"/>
<evidence type="ECO:0000313" key="5">
    <source>
        <dbReference type="Proteomes" id="UP000002215"/>
    </source>
</evidence>
<accession>A0A979G6K7</accession>
<dbReference type="InterPro" id="IPR016181">
    <property type="entry name" value="Acyl_CoA_acyltransferase"/>
</dbReference>
<dbReference type="SUPFAM" id="SSF55729">
    <property type="entry name" value="Acyl-CoA N-acyltransferases (Nat)"/>
    <property type="match status" value="1"/>
</dbReference>
<evidence type="ECO:0000259" key="3">
    <source>
        <dbReference type="PROSITE" id="PS51186"/>
    </source>
</evidence>
<keyword evidence="2" id="KW-0012">Acyltransferase</keyword>
<dbReference type="KEGG" id="cpi:Cpin_4189"/>
<dbReference type="EMBL" id="CP001699">
    <property type="protein sequence ID" value="ACU61646.1"/>
    <property type="molecule type" value="Genomic_DNA"/>
</dbReference>
<dbReference type="InterPro" id="IPR050832">
    <property type="entry name" value="Bact_Acetyltransf"/>
</dbReference>
<organism evidence="4 5">
    <name type="scientific">Chitinophaga pinensis (strain ATCC 43595 / DSM 2588 / LMG 13176 / NBRC 15968 / NCIMB 11800 / UQM 2034)</name>
    <dbReference type="NCBI Taxonomy" id="485918"/>
    <lineage>
        <taxon>Bacteria</taxon>
        <taxon>Pseudomonadati</taxon>
        <taxon>Bacteroidota</taxon>
        <taxon>Chitinophagia</taxon>
        <taxon>Chitinophagales</taxon>
        <taxon>Chitinophagaceae</taxon>
        <taxon>Chitinophaga</taxon>
    </lineage>
</organism>
<protein>
    <submittedName>
        <fullName evidence="4">GCN5-related N-acetyltransferase</fullName>
    </submittedName>
</protein>
<dbReference type="PANTHER" id="PTHR43877:SF2">
    <property type="entry name" value="AMINOALKYLPHOSPHONATE N-ACETYLTRANSFERASE-RELATED"/>
    <property type="match status" value="1"/>
</dbReference>
<feature type="domain" description="N-acetyltransferase" evidence="3">
    <location>
        <begin position="22"/>
        <end position="169"/>
    </location>
</feature>
<evidence type="ECO:0000256" key="1">
    <source>
        <dbReference type="ARBA" id="ARBA00022679"/>
    </source>
</evidence>
<dbReference type="Pfam" id="PF00583">
    <property type="entry name" value="Acetyltransf_1"/>
    <property type="match status" value="1"/>
</dbReference>
<sequence>MGLDVSSGPFCYYLSGIMDKITLQRTASSHADFQLLIHELDADLRQRNGDIMDIYDQHNKLELLDTAVIIYLNDIPVCCGCFKSYDEEAVEVKRVFVREQARGKGISKLLMQELEHWAVELGFRKTVLETGSQQQEALGLYQRLGYKRIPSYPPYTDLPDSVCFEKELTISGQ</sequence>
<dbReference type="Gene3D" id="3.40.630.30">
    <property type="match status" value="1"/>
</dbReference>
<gene>
    <name evidence="4" type="ordered locus">Cpin_4189</name>
</gene>